<keyword evidence="1" id="KW-0472">Membrane</keyword>
<organism evidence="2 3">
    <name type="scientific">Eubacterium segne</name>
    <dbReference type="NCBI Taxonomy" id="2763045"/>
    <lineage>
        <taxon>Bacteria</taxon>
        <taxon>Bacillati</taxon>
        <taxon>Bacillota</taxon>
        <taxon>Clostridia</taxon>
        <taxon>Eubacteriales</taxon>
        <taxon>Eubacteriaceae</taxon>
        <taxon>Eubacterium</taxon>
    </lineage>
</organism>
<evidence type="ECO:0000256" key="1">
    <source>
        <dbReference type="SAM" id="Phobius"/>
    </source>
</evidence>
<gene>
    <name evidence="2" type="ORF">H8S00_07450</name>
</gene>
<evidence type="ECO:0000313" key="2">
    <source>
        <dbReference type="EMBL" id="MBC5667812.1"/>
    </source>
</evidence>
<keyword evidence="1" id="KW-0812">Transmembrane</keyword>
<comment type="caution">
    <text evidence="2">The sequence shown here is derived from an EMBL/GenBank/DDBJ whole genome shotgun (WGS) entry which is preliminary data.</text>
</comment>
<dbReference type="Proteomes" id="UP000597877">
    <property type="component" value="Unassembled WGS sequence"/>
</dbReference>
<proteinExistence type="predicted"/>
<keyword evidence="3" id="KW-1185">Reference proteome</keyword>
<dbReference type="RefSeq" id="WP_186840337.1">
    <property type="nucleotide sequence ID" value="NZ_JACOOZ010000004.1"/>
</dbReference>
<protein>
    <submittedName>
        <fullName evidence="2">Uncharacterized protein</fullName>
    </submittedName>
</protein>
<reference evidence="2 3" key="1">
    <citation type="submission" date="2020-08" db="EMBL/GenBank/DDBJ databases">
        <title>Genome public.</title>
        <authorList>
            <person name="Liu C."/>
            <person name="Sun Q."/>
        </authorList>
    </citation>
    <scope>NUCLEOTIDE SEQUENCE [LARGE SCALE GENOMIC DNA]</scope>
    <source>
        <strain evidence="2 3">BX4</strain>
    </source>
</reference>
<sequence length="225" mass="25375">MSSRTSVNKNTNQEQKNTKNSAPYIIIASLCIIVVFVVVIFALKFGDFNKSAPSNQTAESQTAKTISVVAESGAQDGTCNAKITSERKIKFSDSYKEIKKYEDKQYDTVDGDYKESTDGYGYLTYKFDIANTASFFGMSVAPSDPNALLQYVFFNDKLLEIRIQYGSLGETSYETILSNITKKYGDATYSREYSNGNKESWWKTKSITLTAYYQNEGVSVYYRKN</sequence>
<dbReference type="EMBL" id="JACOOZ010000004">
    <property type="protein sequence ID" value="MBC5667812.1"/>
    <property type="molecule type" value="Genomic_DNA"/>
</dbReference>
<name>A0ABR7F3Q3_9FIRM</name>
<accession>A0ABR7F3Q3</accession>
<evidence type="ECO:0000313" key="3">
    <source>
        <dbReference type="Proteomes" id="UP000597877"/>
    </source>
</evidence>
<feature type="transmembrane region" description="Helical" evidence="1">
    <location>
        <begin position="21"/>
        <end position="43"/>
    </location>
</feature>
<keyword evidence="1" id="KW-1133">Transmembrane helix</keyword>